<feature type="region of interest" description="Disordered" evidence="1">
    <location>
        <begin position="1"/>
        <end position="67"/>
    </location>
</feature>
<sequence>MPNHTLQMQDDTYDAAPPPAPPAHADADAAGDEPEPKRWPDPAPGTCAESFGTGVENATEEPRTYREGEEVDVFYRALEDDTGGYFPCADSTDNLCGPRLARSDGWVPAVVERAHHGWDGEQVLVRHAWPHWREPGGRPLDMSDDRNAVQRFAPYRVRPRSEKPEKPSLDILLVRWGGKEDPDACAGQYSGSWGSAGAVVSDRFASGLLDFVHWKLGCDYGACTAYVTSGSDLERLCERRITQMLKGKHVAAFYLLWPARFDDGTAGRPGMVPADSLLELMRRVESAGVPTRFPHSAHVYRALLAKEWTTAVSGCGPSQMRVPATTRVSASSVARVPFSAAKRAVDALRAIKGDECDRGVVKLGYSWEALDVRAWRGVSDLAGALVDVLHQPGCRARHVFVQEYVRHLGEARCYVVDGRVAKILFTRFEPPDDEGDDAGRFCTFKEVPRSTILEGWCENSPERLQALDTALRGLCATWGTWLLALDAEPQPFYRIDAFVWWDENGWRLTTGEITELGGSFLGWRDGPRVVFEAVLRSCFRDGALEAWEGRRRADDATPDRSPTPGDGDDEDDARPGWSEEPPALPVADYLSQ</sequence>
<reference evidence="2" key="1">
    <citation type="submission" date="2021-11" db="EMBL/GenBank/DDBJ databases">
        <authorList>
            <consortium name="Genoscope - CEA"/>
            <person name="William W."/>
        </authorList>
    </citation>
    <scope>NUCLEOTIDE SEQUENCE</scope>
</reference>
<gene>
    <name evidence="2" type="ORF">PECAL_3P06060</name>
</gene>
<evidence type="ECO:0000313" key="2">
    <source>
        <dbReference type="EMBL" id="CAH0370706.1"/>
    </source>
</evidence>
<accession>A0A8J2X1R2</accession>
<evidence type="ECO:0000313" key="3">
    <source>
        <dbReference type="Proteomes" id="UP000789595"/>
    </source>
</evidence>
<feature type="region of interest" description="Disordered" evidence="1">
    <location>
        <begin position="550"/>
        <end position="592"/>
    </location>
</feature>
<dbReference type="EMBL" id="CAKKNE010000003">
    <property type="protein sequence ID" value="CAH0370706.1"/>
    <property type="molecule type" value="Genomic_DNA"/>
</dbReference>
<comment type="caution">
    <text evidence="2">The sequence shown here is derived from an EMBL/GenBank/DDBJ whole genome shotgun (WGS) entry which is preliminary data.</text>
</comment>
<dbReference type="AlphaFoldDB" id="A0A8J2X1R2"/>
<protein>
    <submittedName>
        <fullName evidence="2">Uncharacterized protein</fullName>
    </submittedName>
</protein>
<evidence type="ECO:0000256" key="1">
    <source>
        <dbReference type="SAM" id="MobiDB-lite"/>
    </source>
</evidence>
<keyword evidence="3" id="KW-1185">Reference proteome</keyword>
<proteinExistence type="predicted"/>
<feature type="compositionally biased region" description="Polar residues" evidence="1">
    <location>
        <begin position="1"/>
        <end position="10"/>
    </location>
</feature>
<dbReference type="Proteomes" id="UP000789595">
    <property type="component" value="Unassembled WGS sequence"/>
</dbReference>
<dbReference type="OrthoDB" id="202696at2759"/>
<name>A0A8J2X1R2_9STRA</name>
<organism evidence="2 3">
    <name type="scientific">Pelagomonas calceolata</name>
    <dbReference type="NCBI Taxonomy" id="35677"/>
    <lineage>
        <taxon>Eukaryota</taxon>
        <taxon>Sar</taxon>
        <taxon>Stramenopiles</taxon>
        <taxon>Ochrophyta</taxon>
        <taxon>Pelagophyceae</taxon>
        <taxon>Pelagomonadales</taxon>
        <taxon>Pelagomonadaceae</taxon>
        <taxon>Pelagomonas</taxon>
    </lineage>
</organism>